<name>A0A2S9J8P7_9SPHI</name>
<evidence type="ECO:0000256" key="1">
    <source>
        <dbReference type="SAM" id="Coils"/>
    </source>
</evidence>
<dbReference type="OrthoDB" id="713774at2"/>
<feature type="chain" id="PRO_5015510364" description="Histidine kinase" evidence="3">
    <location>
        <begin position="23"/>
        <end position="182"/>
    </location>
</feature>
<dbReference type="RefSeq" id="WP_105714998.1">
    <property type="nucleotide sequence ID" value="NZ_PVBQ01000001.1"/>
</dbReference>
<keyword evidence="2" id="KW-0812">Transmembrane</keyword>
<protein>
    <recommendedName>
        <fullName evidence="6">Histidine kinase</fullName>
    </recommendedName>
</protein>
<comment type="caution">
    <text evidence="4">The sequence shown here is derived from an EMBL/GenBank/DDBJ whole genome shotgun (WGS) entry which is preliminary data.</text>
</comment>
<reference evidence="4 5" key="1">
    <citation type="submission" date="2018-02" db="EMBL/GenBank/DDBJ databases">
        <title>The draft genome of Sphingobacterium sp. 5JN-11.</title>
        <authorList>
            <person name="Liu L."/>
            <person name="Li L."/>
            <person name="Liang L."/>
            <person name="Zhang X."/>
            <person name="Wang T."/>
        </authorList>
    </citation>
    <scope>NUCLEOTIDE SEQUENCE [LARGE SCALE GENOMIC DNA]</scope>
    <source>
        <strain evidence="4 5">5JN-11</strain>
    </source>
</reference>
<sequence>MKQLLLLLFFYFGMLHTSTSQTDLNTDSINFEQQRERVNNLLEKRSRRFGDFDNSLRQKTGVFGIFKRKKDMQRSIDILREIVLTDNTILLETKKLLYIKGNESDRNENLAATYDKQLSGYMHTVMKLQTENEKLRNQIRNIEERQRNSHIIILLLTIILLALCVAFYLRLQQHKRQNLTQE</sequence>
<evidence type="ECO:0008006" key="6">
    <source>
        <dbReference type="Google" id="ProtNLM"/>
    </source>
</evidence>
<proteinExistence type="predicted"/>
<keyword evidence="3" id="KW-0732">Signal</keyword>
<keyword evidence="1" id="KW-0175">Coiled coil</keyword>
<dbReference type="Proteomes" id="UP000239711">
    <property type="component" value="Unassembled WGS sequence"/>
</dbReference>
<keyword evidence="5" id="KW-1185">Reference proteome</keyword>
<evidence type="ECO:0000313" key="4">
    <source>
        <dbReference type="EMBL" id="PRD49158.1"/>
    </source>
</evidence>
<accession>A0A2S9J8P7</accession>
<gene>
    <name evidence="4" type="ORF">C5745_00515</name>
</gene>
<keyword evidence="2" id="KW-0472">Membrane</keyword>
<feature type="transmembrane region" description="Helical" evidence="2">
    <location>
        <begin position="150"/>
        <end position="169"/>
    </location>
</feature>
<feature type="signal peptide" evidence="3">
    <location>
        <begin position="1"/>
        <end position="22"/>
    </location>
</feature>
<keyword evidence="2" id="KW-1133">Transmembrane helix</keyword>
<feature type="coiled-coil region" evidence="1">
    <location>
        <begin position="118"/>
        <end position="148"/>
    </location>
</feature>
<dbReference type="EMBL" id="PVBQ01000001">
    <property type="protein sequence ID" value="PRD49158.1"/>
    <property type="molecule type" value="Genomic_DNA"/>
</dbReference>
<dbReference type="AlphaFoldDB" id="A0A2S9J8P7"/>
<evidence type="ECO:0000313" key="5">
    <source>
        <dbReference type="Proteomes" id="UP000239711"/>
    </source>
</evidence>
<evidence type="ECO:0000256" key="2">
    <source>
        <dbReference type="SAM" id="Phobius"/>
    </source>
</evidence>
<evidence type="ECO:0000256" key="3">
    <source>
        <dbReference type="SAM" id="SignalP"/>
    </source>
</evidence>
<organism evidence="4 5">
    <name type="scientific">Sphingobacterium haloxyli</name>
    <dbReference type="NCBI Taxonomy" id="2100533"/>
    <lineage>
        <taxon>Bacteria</taxon>
        <taxon>Pseudomonadati</taxon>
        <taxon>Bacteroidota</taxon>
        <taxon>Sphingobacteriia</taxon>
        <taxon>Sphingobacteriales</taxon>
        <taxon>Sphingobacteriaceae</taxon>
        <taxon>Sphingobacterium</taxon>
    </lineage>
</organism>